<evidence type="ECO:0000313" key="7">
    <source>
        <dbReference type="EMBL" id="VUZ44729.1"/>
    </source>
</evidence>
<keyword evidence="4 6" id="KW-0472">Membrane</keyword>
<comment type="similarity">
    <text evidence="5 6">Belongs to the anion channel-forming bestrophin (TC 1.A.46) family. Calcium-sensitive chloride channel subfamily.</text>
</comment>
<keyword evidence="6" id="KW-0868">Chloride</keyword>
<dbReference type="Proteomes" id="UP000321570">
    <property type="component" value="Unassembled WGS sequence"/>
</dbReference>
<protein>
    <recommendedName>
        <fullName evidence="6">Bestrophin homolog</fullName>
    </recommendedName>
</protein>
<keyword evidence="6" id="KW-1003">Cell membrane</keyword>
<evidence type="ECO:0000256" key="2">
    <source>
        <dbReference type="ARBA" id="ARBA00022692"/>
    </source>
</evidence>
<keyword evidence="6" id="KW-0407">Ion channel</keyword>
<dbReference type="InterPro" id="IPR021134">
    <property type="entry name" value="Bestrophin-like"/>
</dbReference>
<dbReference type="GO" id="GO:0005886">
    <property type="term" value="C:plasma membrane"/>
    <property type="evidence" value="ECO:0007669"/>
    <property type="project" value="UniProtKB-SubCell"/>
</dbReference>
<evidence type="ECO:0000313" key="8">
    <source>
        <dbReference type="Proteomes" id="UP000321570"/>
    </source>
</evidence>
<keyword evidence="8" id="KW-1185">Reference proteome</keyword>
<keyword evidence="2 6" id="KW-0812">Transmembrane</keyword>
<organism evidence="7 8">
    <name type="scientific">Hymenolepis diminuta</name>
    <name type="common">Rat tapeworm</name>
    <dbReference type="NCBI Taxonomy" id="6216"/>
    <lineage>
        <taxon>Eukaryota</taxon>
        <taxon>Metazoa</taxon>
        <taxon>Spiralia</taxon>
        <taxon>Lophotrochozoa</taxon>
        <taxon>Platyhelminthes</taxon>
        <taxon>Cestoda</taxon>
        <taxon>Eucestoda</taxon>
        <taxon>Cyclophyllidea</taxon>
        <taxon>Hymenolepididae</taxon>
        <taxon>Hymenolepis</taxon>
    </lineage>
</organism>
<evidence type="ECO:0000256" key="6">
    <source>
        <dbReference type="RuleBase" id="RU363126"/>
    </source>
</evidence>
<keyword evidence="6" id="KW-0813">Transport</keyword>
<reference evidence="7 8" key="1">
    <citation type="submission" date="2019-07" db="EMBL/GenBank/DDBJ databases">
        <authorList>
            <person name="Jastrzebski P J."/>
            <person name="Paukszto L."/>
            <person name="Jastrzebski P J."/>
        </authorList>
    </citation>
    <scope>NUCLEOTIDE SEQUENCE [LARGE SCALE GENOMIC DNA]</scope>
    <source>
        <strain evidence="7 8">WMS-il1</strain>
    </source>
</reference>
<keyword evidence="6" id="KW-0869">Chloride channel</keyword>
<feature type="transmembrane region" description="Helical" evidence="6">
    <location>
        <begin position="12"/>
        <end position="31"/>
    </location>
</feature>
<comment type="subcellular location">
    <subcellularLocation>
        <location evidence="6">Cell membrane</location>
        <topology evidence="6">Multi-pass membrane protein</topology>
    </subcellularLocation>
    <subcellularLocation>
        <location evidence="1">Membrane</location>
    </subcellularLocation>
</comment>
<evidence type="ECO:0000256" key="5">
    <source>
        <dbReference type="ARBA" id="ARBA00034769"/>
    </source>
</evidence>
<sequence length="167" mass="19157">TILCYDWIPVPLVYTQIATLIVYSYTVSCLFSWQFLGNGNIDIYVPVFGLLRFVFYMGWIKVAESLINPFGEDQDDFEIDEIIERNLQMSFHIVDAMCDTVPPLSRGVVLDIFENERRMSTLSVNRRLSTGHNELFTGSLVNVDLYTRKKGLPNLFGSRAKNDLTID</sequence>
<proteinExistence type="inferred from homology"/>
<dbReference type="GO" id="GO:0005254">
    <property type="term" value="F:chloride channel activity"/>
    <property type="evidence" value="ECO:0007669"/>
    <property type="project" value="UniProtKB-KW"/>
</dbReference>
<keyword evidence="3 6" id="KW-1133">Transmembrane helix</keyword>
<gene>
    <name evidence="7" type="ORF">WMSIL1_LOCUS4873</name>
</gene>
<dbReference type="GO" id="GO:0034707">
    <property type="term" value="C:chloride channel complex"/>
    <property type="evidence" value="ECO:0007669"/>
    <property type="project" value="UniProtKB-KW"/>
</dbReference>
<name>A0A564YCM8_HYMDI</name>
<evidence type="ECO:0000256" key="1">
    <source>
        <dbReference type="ARBA" id="ARBA00004370"/>
    </source>
</evidence>
<accession>A0A564YCM8</accession>
<dbReference type="EMBL" id="CABIJS010000144">
    <property type="protein sequence ID" value="VUZ44729.1"/>
    <property type="molecule type" value="Genomic_DNA"/>
</dbReference>
<evidence type="ECO:0000256" key="3">
    <source>
        <dbReference type="ARBA" id="ARBA00022989"/>
    </source>
</evidence>
<feature type="transmembrane region" description="Helical" evidence="6">
    <location>
        <begin position="43"/>
        <end position="60"/>
    </location>
</feature>
<dbReference type="AlphaFoldDB" id="A0A564YCM8"/>
<dbReference type="PANTHER" id="PTHR10736">
    <property type="entry name" value="BESTROPHIN"/>
    <property type="match status" value="1"/>
</dbReference>
<keyword evidence="6" id="KW-0406">Ion transport</keyword>
<feature type="non-terminal residue" evidence="7">
    <location>
        <position position="1"/>
    </location>
</feature>
<dbReference type="Pfam" id="PF01062">
    <property type="entry name" value="Bestrophin"/>
    <property type="match status" value="1"/>
</dbReference>
<dbReference type="InterPro" id="IPR000615">
    <property type="entry name" value="Bestrophin"/>
</dbReference>
<evidence type="ECO:0000256" key="4">
    <source>
        <dbReference type="ARBA" id="ARBA00023136"/>
    </source>
</evidence>
<comment type="function">
    <text evidence="6">Forms chloride channels.</text>
</comment>